<protein>
    <submittedName>
        <fullName evidence="1">Uncharacterized protein</fullName>
    </submittedName>
</protein>
<dbReference type="Proteomes" id="UP001148737">
    <property type="component" value="Unassembled WGS sequence"/>
</dbReference>
<evidence type="ECO:0000313" key="2">
    <source>
        <dbReference type="Proteomes" id="UP001148737"/>
    </source>
</evidence>
<dbReference type="EMBL" id="JANAKD010002059">
    <property type="protein sequence ID" value="KAJ3474976.1"/>
    <property type="molecule type" value="Genomic_DNA"/>
</dbReference>
<evidence type="ECO:0000313" key="1">
    <source>
        <dbReference type="EMBL" id="KAJ3474976.1"/>
    </source>
</evidence>
<proteinExistence type="predicted"/>
<reference evidence="1" key="1">
    <citation type="submission" date="2022-07" db="EMBL/GenBank/DDBJ databases">
        <title>Genome Sequence of Lecanicillium saksenae.</title>
        <authorList>
            <person name="Buettner E."/>
        </authorList>
    </citation>
    <scope>NUCLEOTIDE SEQUENCE</scope>
    <source>
        <strain evidence="1">VT-O1</strain>
    </source>
</reference>
<gene>
    <name evidence="1" type="ORF">NLG97_g9625</name>
</gene>
<name>A0ACC1QH65_9HYPO</name>
<organism evidence="1 2">
    <name type="scientific">Lecanicillium saksenae</name>
    <dbReference type="NCBI Taxonomy" id="468837"/>
    <lineage>
        <taxon>Eukaryota</taxon>
        <taxon>Fungi</taxon>
        <taxon>Dikarya</taxon>
        <taxon>Ascomycota</taxon>
        <taxon>Pezizomycotina</taxon>
        <taxon>Sordariomycetes</taxon>
        <taxon>Hypocreomycetidae</taxon>
        <taxon>Hypocreales</taxon>
        <taxon>Cordycipitaceae</taxon>
        <taxon>Lecanicillium</taxon>
    </lineage>
</organism>
<comment type="caution">
    <text evidence="1">The sequence shown here is derived from an EMBL/GenBank/DDBJ whole genome shotgun (WGS) entry which is preliminary data.</text>
</comment>
<sequence>MQTAPPTDLAAQPTSAEPAAVANLEAEPSRYTKDDLLDVFRAQKLSEDPSRLFISGWDPSHINGNSGRGWGKSNENHIPQEPGACWDQNGETAPMALQDYSLDEKEAFATDINSPLKPPTQNKETHQPNGSGRKPSISHGTGNAYSVISPSSATRPSTRRRETGDSNPFSSSGLGSPTAPQRFSRDDQAYWFNRKGEKDADADDQPVDQDRDQGKPILPGLIRANTAGAVGMSSIWPPSNPTTPGSGGFGNFSIGSSAVGDKRVGGAAGGSRLAHLMPKDSSESMSAKGSESNVPTGQQPSWRTRPRTDTDPFGEEELSGSAMLGGSQDTNSGSRGGALGTPVKGSAGDFGMAGLNLDGDDDPNSPSETNPYRSPANRDDGESANENKHFTGGSQEHGAGFGVMPRGFAPAAFDGSDRSQTSSVGAKGYPLGHLSGWPAPGPSAGTPDRDRPNFGNAFGNSLFGTMGELQSPGLGNLGNVFGPSGPSGLGAGSIGRGSKLGSLFPAAMQAQMQSNDHESGNEGPDLRQGNPLGAIGRGNFPGPPRDTESPMRSNRGVFEELFPSNDATRGLGHMAGSDAGQGGLGQSFTPIPGGLPFGGPVSNELPSAQARQMVMPDRMRWVYLDPQGQVQGPFTGLEMNDWYKANFFTPDLRVKKVEDPDFEPLGQLIRRIGNSREPFLVPQIGIPHGPPAQAGGFNGNTGVIPPLSGVFPSFGRTLTAEEQNNLERRKQEEQYIMAQQRDYVMRQQAMSKFPIHNPGLQHHSSAQSLQSQPSFGNISNPAQQPPSMGGLGPFMEAGSGSMLHGRAGNDQFRQEDTVNLSGHERQMLAAAMGGNEAGSAGEQLASEESLRAGLPQTAQLAEDDEGFRDRLQEFEGLRAQHEAEQAAKAEEEQQAAAEIKGSDPVPATSRQSGKAGKKKKQSEDEALSLTEQVQITQAAAAAVAQPEEIVEPGMPMPFPPPSSTTPLPAPTAQRARSNLPEQYSRSQTGTPEVVQPPPLAPWAKEPGQEGQRGPSLKEIQEAEARKAAKAEELAAAQRKAAIEHEGALLRERERAAAAAATAAALPASSTWGHGSPGTGATPWAKPAPQKGANISTSVSASSLTSKPNPPAIPSAQSPVAPPGPGWATVGAGGKVKAPTGPAVPVRSASNASTKPGPVVARPSPKASPATSQRVGSASSGNTAMDEFNAWTHRELSRGINTDVTSFQSTLEALPLDTGLIADAVYASSTTMDGRHFAEEYVRRKKLAEKGIFEKQAADNRSSSGGWSEVAKKGSGSSQVAREPEGNTSAMQGAGFKVVPSRKKGKK</sequence>
<accession>A0ACC1QH65</accession>
<keyword evidence="2" id="KW-1185">Reference proteome</keyword>